<sequence>MSNMYELLSSALPLDLPPSLSRATTYFPTLTSTPILPHSEFCNADETLVLHRIAIATAGYKEVYTSLENILTWCYESHYKETGAIVEADHRLLSVWKRLKKIWVEQQTLKDAYDAEMHRYVDVATLKELKVKDYQEDLTRMREELRLEQWANIGVEKSLTSLKEE</sequence>
<proteinExistence type="predicted"/>
<gene>
    <name evidence="1" type="ORF">C1H46_033145</name>
</gene>
<evidence type="ECO:0000313" key="2">
    <source>
        <dbReference type="Proteomes" id="UP000315295"/>
    </source>
</evidence>
<keyword evidence="2" id="KW-1185">Reference proteome</keyword>
<dbReference type="Proteomes" id="UP000315295">
    <property type="component" value="Unassembled WGS sequence"/>
</dbReference>
<organism evidence="1 2">
    <name type="scientific">Malus baccata</name>
    <name type="common">Siberian crab apple</name>
    <name type="synonym">Pyrus baccata</name>
    <dbReference type="NCBI Taxonomy" id="106549"/>
    <lineage>
        <taxon>Eukaryota</taxon>
        <taxon>Viridiplantae</taxon>
        <taxon>Streptophyta</taxon>
        <taxon>Embryophyta</taxon>
        <taxon>Tracheophyta</taxon>
        <taxon>Spermatophyta</taxon>
        <taxon>Magnoliopsida</taxon>
        <taxon>eudicotyledons</taxon>
        <taxon>Gunneridae</taxon>
        <taxon>Pentapetalae</taxon>
        <taxon>rosids</taxon>
        <taxon>fabids</taxon>
        <taxon>Rosales</taxon>
        <taxon>Rosaceae</taxon>
        <taxon>Amygdaloideae</taxon>
        <taxon>Maleae</taxon>
        <taxon>Malus</taxon>
    </lineage>
</organism>
<reference evidence="1 2" key="1">
    <citation type="journal article" date="2019" name="G3 (Bethesda)">
        <title>Sequencing of a Wild Apple (Malus baccata) Genome Unravels the Differences Between Cultivated and Wild Apple Species Regarding Disease Resistance and Cold Tolerance.</title>
        <authorList>
            <person name="Chen X."/>
        </authorList>
    </citation>
    <scope>NUCLEOTIDE SEQUENCE [LARGE SCALE GENOMIC DNA]</scope>
    <source>
        <strain evidence="2">cv. Shandingzi</strain>
        <tissue evidence="1">Leaves</tissue>
    </source>
</reference>
<dbReference type="EMBL" id="VIEB01000772">
    <property type="protein sequence ID" value="TQD81290.1"/>
    <property type="molecule type" value="Genomic_DNA"/>
</dbReference>
<protein>
    <submittedName>
        <fullName evidence="1">Uncharacterized protein</fullName>
    </submittedName>
</protein>
<name>A0A540L487_MALBA</name>
<evidence type="ECO:0000313" key="1">
    <source>
        <dbReference type="EMBL" id="TQD81290.1"/>
    </source>
</evidence>
<dbReference type="AlphaFoldDB" id="A0A540L487"/>
<accession>A0A540L487</accession>
<comment type="caution">
    <text evidence="1">The sequence shown here is derived from an EMBL/GenBank/DDBJ whole genome shotgun (WGS) entry which is preliminary data.</text>
</comment>